<dbReference type="EMBL" id="GILB01009621">
    <property type="protein sequence ID" value="NUU89954.1"/>
    <property type="molecule type" value="Transcribed_RNA"/>
</dbReference>
<evidence type="ECO:0000313" key="1">
    <source>
        <dbReference type="EMBL" id="NUU89954.1"/>
    </source>
</evidence>
<organism evidence="1">
    <name type="scientific">Populus davidiana</name>
    <dbReference type="NCBI Taxonomy" id="266767"/>
    <lineage>
        <taxon>Eukaryota</taxon>
        <taxon>Viridiplantae</taxon>
        <taxon>Streptophyta</taxon>
        <taxon>Embryophyta</taxon>
        <taxon>Tracheophyta</taxon>
        <taxon>Spermatophyta</taxon>
        <taxon>Magnoliopsida</taxon>
        <taxon>eudicotyledons</taxon>
        <taxon>Gunneridae</taxon>
        <taxon>Pentapetalae</taxon>
        <taxon>rosids</taxon>
        <taxon>fabids</taxon>
        <taxon>Malpighiales</taxon>
        <taxon>Salicaceae</taxon>
        <taxon>Saliceae</taxon>
        <taxon>Populus</taxon>
    </lineage>
</organism>
<sequence>MTGTSVTSKFNVVTKLKISAPLASDESSRFKQEKSIRKSDPHYIQICNFYLFKMRRGFLAKNKGYIWFWSFSLRVLGRFLDHETLKHETGLIYLPLKTS</sequence>
<name>A0A6M2EXY0_9ROSI</name>
<proteinExistence type="predicted"/>
<dbReference type="AlphaFoldDB" id="A0A6M2EXY0"/>
<accession>A0A6M2EXY0</accession>
<reference evidence="1" key="1">
    <citation type="submission" date="2020-03" db="EMBL/GenBank/DDBJ databases">
        <authorList>
            <person name="Zhang R."/>
        </authorList>
    </citation>
    <scope>NUCLEOTIDE SEQUENCE</scope>
</reference>
<protein>
    <submittedName>
        <fullName evidence="1">Uncharacterized protein</fullName>
    </submittedName>
</protein>